<keyword evidence="5" id="KW-1185">Reference proteome</keyword>
<dbReference type="InterPro" id="IPR002410">
    <property type="entry name" value="Peptidase_S33"/>
</dbReference>
<dbReference type="InterPro" id="IPR001995">
    <property type="entry name" value="Peptidase_A2_cat"/>
</dbReference>
<evidence type="ECO:0000313" key="4">
    <source>
        <dbReference type="EMBL" id="SMQ63233.1"/>
    </source>
</evidence>
<comment type="similarity">
    <text evidence="1">Belongs to the peptidase S33 family.</text>
</comment>
<proteinExistence type="inferred from homology"/>
<dbReference type="EMBL" id="FXWG01000001">
    <property type="protein sequence ID" value="SMQ63233.1"/>
    <property type="molecule type" value="Genomic_DNA"/>
</dbReference>
<sequence>MIRNLLTILVGLGAVPLHAEVLEVRGDRVFVTVVVEGKEVEALLDSGAEVTIFDTNTGDALGLTGGTEVEARGTGAKTVRASLVENITLNALGRNVNIPVAAVMDLSDVGSRLLNAPLPMVLGREIFDAGRIAVDIEGGRIDWVERDTQPLGKALDLSPSHGIETIPVEFGPLGQLRADFDLGNGSGLLISSKLATDLDLSPVGFEPAGGIGGSLLRAVVIVPEVTLAGRTFYDVRAHVSSDLQVPANVGVSLLRHFMIVTDFPEKRVWLIDRRRQTTTTDVSASPHGGRIETSPGPVSQWYRVAGKPSDTPIVLLHGGPGQGSQTFQASIGPELEKFTTVVYFDQRGSGRSDRPSNPDLYSIPILVSDLDELLDTIGADQAILLGHSFGSVLALEYAAKQPDRVAGLVLTGAIPDMPEALQALCKRLESEDPDAYRRSISMVDGTQKCEPFAAYDDKQRKDWIEQAMFPNPTVARQVEEWDNIDGLGNTGELGNALWSKGLMSYRFEAAERLSMPVLFIDGALDHQTAIEPQQELVSKIVAGDLLSYERSGHFPFLDEPFRFANDVQAFLDRVEASPK</sequence>
<feature type="domain" description="Peptidase A2" evidence="3">
    <location>
        <begin position="40"/>
        <end position="75"/>
    </location>
</feature>
<dbReference type="Gene3D" id="3.40.50.1820">
    <property type="entry name" value="alpha/beta hydrolase"/>
    <property type="match status" value="1"/>
</dbReference>
<dbReference type="SUPFAM" id="SSF50630">
    <property type="entry name" value="Acid proteases"/>
    <property type="match status" value="1"/>
</dbReference>
<dbReference type="Pfam" id="PF13650">
    <property type="entry name" value="Asp_protease_2"/>
    <property type="match status" value="1"/>
</dbReference>
<dbReference type="Gene3D" id="2.40.70.10">
    <property type="entry name" value="Acid Proteases"/>
    <property type="match status" value="1"/>
</dbReference>
<dbReference type="SUPFAM" id="SSF53474">
    <property type="entry name" value="alpha/beta-Hydrolases"/>
    <property type="match status" value="1"/>
</dbReference>
<dbReference type="PROSITE" id="PS00141">
    <property type="entry name" value="ASP_PROTEASE"/>
    <property type="match status" value="1"/>
</dbReference>
<dbReference type="AlphaFoldDB" id="A0A1Y6EST6"/>
<dbReference type="InterPro" id="IPR029058">
    <property type="entry name" value="AB_hydrolase_fold"/>
</dbReference>
<evidence type="ECO:0000256" key="2">
    <source>
        <dbReference type="ARBA" id="ARBA00022801"/>
    </source>
</evidence>
<evidence type="ECO:0000259" key="3">
    <source>
        <dbReference type="PROSITE" id="PS50175"/>
    </source>
</evidence>
<reference evidence="5" key="1">
    <citation type="submission" date="2017-04" db="EMBL/GenBank/DDBJ databases">
        <authorList>
            <person name="Varghese N."/>
            <person name="Submissions S."/>
        </authorList>
    </citation>
    <scope>NUCLEOTIDE SEQUENCE [LARGE SCALE GENOMIC DNA]</scope>
</reference>
<dbReference type="PRINTS" id="PR00793">
    <property type="entry name" value="PROAMNOPTASE"/>
</dbReference>
<dbReference type="Pfam" id="PF00561">
    <property type="entry name" value="Abhydrolase_1"/>
    <property type="match status" value="1"/>
</dbReference>
<dbReference type="InterPro" id="IPR050266">
    <property type="entry name" value="AB_hydrolase_sf"/>
</dbReference>
<dbReference type="GO" id="GO:0006508">
    <property type="term" value="P:proteolysis"/>
    <property type="evidence" value="ECO:0007669"/>
    <property type="project" value="InterPro"/>
</dbReference>
<name>A0A1Y6EST6_9SPHN</name>
<evidence type="ECO:0000256" key="1">
    <source>
        <dbReference type="ARBA" id="ARBA00010088"/>
    </source>
</evidence>
<dbReference type="PANTHER" id="PTHR43798:SF33">
    <property type="entry name" value="HYDROLASE, PUTATIVE (AFU_ORTHOLOGUE AFUA_2G14860)-RELATED"/>
    <property type="match status" value="1"/>
</dbReference>
<dbReference type="Proteomes" id="UP000194420">
    <property type="component" value="Unassembled WGS sequence"/>
</dbReference>
<accession>A0A1Y6EST6</accession>
<organism evidence="4 5">
    <name type="scientific">Altererythrobacter xiamenensis</name>
    <dbReference type="NCBI Taxonomy" id="1316679"/>
    <lineage>
        <taxon>Bacteria</taxon>
        <taxon>Pseudomonadati</taxon>
        <taxon>Pseudomonadota</taxon>
        <taxon>Alphaproteobacteria</taxon>
        <taxon>Sphingomonadales</taxon>
        <taxon>Erythrobacteraceae</taxon>
        <taxon>Altererythrobacter</taxon>
    </lineage>
</organism>
<gene>
    <name evidence="4" type="ORF">SAMN06297468_0824</name>
</gene>
<dbReference type="PRINTS" id="PR00111">
    <property type="entry name" value="ABHYDROLASE"/>
</dbReference>
<dbReference type="InterPro" id="IPR001969">
    <property type="entry name" value="Aspartic_peptidase_AS"/>
</dbReference>
<dbReference type="GO" id="GO:0004190">
    <property type="term" value="F:aspartic-type endopeptidase activity"/>
    <property type="evidence" value="ECO:0007669"/>
    <property type="project" value="InterPro"/>
</dbReference>
<keyword evidence="2" id="KW-0378">Hydrolase</keyword>
<evidence type="ECO:0000313" key="5">
    <source>
        <dbReference type="Proteomes" id="UP000194420"/>
    </source>
</evidence>
<dbReference type="GO" id="GO:0016020">
    <property type="term" value="C:membrane"/>
    <property type="evidence" value="ECO:0007669"/>
    <property type="project" value="TreeGrafter"/>
</dbReference>
<dbReference type="PROSITE" id="PS50175">
    <property type="entry name" value="ASP_PROT_RETROV"/>
    <property type="match status" value="1"/>
</dbReference>
<dbReference type="PANTHER" id="PTHR43798">
    <property type="entry name" value="MONOACYLGLYCEROL LIPASE"/>
    <property type="match status" value="1"/>
</dbReference>
<dbReference type="InterPro" id="IPR021109">
    <property type="entry name" value="Peptidase_aspartic_dom_sf"/>
</dbReference>
<dbReference type="InterPro" id="IPR000073">
    <property type="entry name" value="AB_hydrolase_1"/>
</dbReference>
<protein>
    <submittedName>
        <fullName evidence="4">Proline-specific peptidase</fullName>
    </submittedName>
</protein>